<keyword evidence="3" id="KW-1185">Reference proteome</keyword>
<evidence type="ECO:0000313" key="2">
    <source>
        <dbReference type="EMBL" id="OMH84407.1"/>
    </source>
</evidence>
<dbReference type="EMBL" id="LSSK01000203">
    <property type="protein sequence ID" value="OMH84407.1"/>
    <property type="molecule type" value="Genomic_DNA"/>
</dbReference>
<keyword evidence="1" id="KW-0175">Coiled coil</keyword>
<dbReference type="AlphaFoldDB" id="A0A1R1PTY2"/>
<evidence type="ECO:0000256" key="1">
    <source>
        <dbReference type="SAM" id="Coils"/>
    </source>
</evidence>
<protein>
    <submittedName>
        <fullName evidence="2">Uncharacterized protein</fullName>
    </submittedName>
</protein>
<proteinExistence type="predicted"/>
<feature type="coiled-coil region" evidence="1">
    <location>
        <begin position="31"/>
        <end position="63"/>
    </location>
</feature>
<reference evidence="3" key="1">
    <citation type="submission" date="2017-01" db="EMBL/GenBank/DDBJ databases">
        <authorList>
            <person name="Wang Y."/>
            <person name="White M."/>
            <person name="Kvist S."/>
            <person name="Moncalvo J.-M."/>
        </authorList>
    </citation>
    <scope>NUCLEOTIDE SEQUENCE [LARGE SCALE GENOMIC DNA]</scope>
    <source>
        <strain evidence="3">COL-18-3</strain>
    </source>
</reference>
<dbReference type="Proteomes" id="UP000188320">
    <property type="component" value="Unassembled WGS sequence"/>
</dbReference>
<gene>
    <name evidence="2" type="ORF">AX774_g2081</name>
</gene>
<name>A0A1R1PTY2_ZANCU</name>
<accession>A0A1R1PTY2</accession>
<organism evidence="2 3">
    <name type="scientific">Zancudomyces culisetae</name>
    <name type="common">Gut fungus</name>
    <name type="synonym">Smittium culisetae</name>
    <dbReference type="NCBI Taxonomy" id="1213189"/>
    <lineage>
        <taxon>Eukaryota</taxon>
        <taxon>Fungi</taxon>
        <taxon>Fungi incertae sedis</taxon>
        <taxon>Zoopagomycota</taxon>
        <taxon>Kickxellomycotina</taxon>
        <taxon>Harpellomycetes</taxon>
        <taxon>Harpellales</taxon>
        <taxon>Legeriomycetaceae</taxon>
        <taxon>Zancudomyces</taxon>
    </lineage>
</organism>
<sequence length="112" mass="13196">MDELSLGKSVFDSKKKVKWPGYFEIVMRYKARKISKEKKEEVNVAEQMENEEEDEEVEMHQQKMYLEKREKKLSPGKGIGTASMLNEQHVKMDELDLFFKEPASIPDVIEVR</sequence>
<evidence type="ECO:0000313" key="3">
    <source>
        <dbReference type="Proteomes" id="UP000188320"/>
    </source>
</evidence>
<comment type="caution">
    <text evidence="2">The sequence shown here is derived from an EMBL/GenBank/DDBJ whole genome shotgun (WGS) entry which is preliminary data.</text>
</comment>